<dbReference type="Proteomes" id="UP000504618">
    <property type="component" value="Unplaced"/>
</dbReference>
<sequence length="193" mass="22084">HLREYLDEKFKTVVKTIKSAKRSILYDVEKKTNQLKLAIINSNAIATPNANINDIETKLKVVFPIRTIEDFLLFEEAIGTSEEKKKALIKWNQILIFGETCIKKCVRRIMTSTLSKTVEMEYSAYGRQTHGKGKRDFSKTQTYSCLNGVLQEKFGEHGELYKQLPSIISRWLSGAVDREGGRKTRRSSCVTES</sequence>
<proteinExistence type="predicted"/>
<gene>
    <name evidence="2" type="primary">LOC112458849</name>
</gene>
<dbReference type="AlphaFoldDB" id="A0A6J1QAR4"/>
<evidence type="ECO:0000313" key="2">
    <source>
        <dbReference type="RefSeq" id="XP_024878436.1"/>
    </source>
</evidence>
<feature type="non-terminal residue" evidence="2">
    <location>
        <position position="1"/>
    </location>
</feature>
<dbReference type="RefSeq" id="XP_024878436.1">
    <property type="nucleotide sequence ID" value="XM_025022668.1"/>
</dbReference>
<dbReference type="GeneID" id="112458849"/>
<name>A0A6J1QAR4_9HYME</name>
<dbReference type="OrthoDB" id="7685730at2759"/>
<accession>A0A6J1QAR4</accession>
<organism evidence="1 2">
    <name type="scientific">Temnothorax curvispinosus</name>
    <dbReference type="NCBI Taxonomy" id="300111"/>
    <lineage>
        <taxon>Eukaryota</taxon>
        <taxon>Metazoa</taxon>
        <taxon>Ecdysozoa</taxon>
        <taxon>Arthropoda</taxon>
        <taxon>Hexapoda</taxon>
        <taxon>Insecta</taxon>
        <taxon>Pterygota</taxon>
        <taxon>Neoptera</taxon>
        <taxon>Endopterygota</taxon>
        <taxon>Hymenoptera</taxon>
        <taxon>Apocrita</taxon>
        <taxon>Aculeata</taxon>
        <taxon>Formicoidea</taxon>
        <taxon>Formicidae</taxon>
        <taxon>Myrmicinae</taxon>
        <taxon>Temnothorax</taxon>
    </lineage>
</organism>
<protein>
    <submittedName>
        <fullName evidence="2">Uncharacterized protein LOC112458849</fullName>
    </submittedName>
</protein>
<reference evidence="2" key="1">
    <citation type="submission" date="2025-08" db="UniProtKB">
        <authorList>
            <consortium name="RefSeq"/>
        </authorList>
    </citation>
    <scope>IDENTIFICATION</scope>
    <source>
        <tissue evidence="2">Whole body</tissue>
    </source>
</reference>
<keyword evidence="1" id="KW-1185">Reference proteome</keyword>
<evidence type="ECO:0000313" key="1">
    <source>
        <dbReference type="Proteomes" id="UP000504618"/>
    </source>
</evidence>